<organism evidence="5 6">
    <name type="scientific">Eragrostis curvula</name>
    <name type="common">weeping love grass</name>
    <dbReference type="NCBI Taxonomy" id="38414"/>
    <lineage>
        <taxon>Eukaryota</taxon>
        <taxon>Viridiplantae</taxon>
        <taxon>Streptophyta</taxon>
        <taxon>Embryophyta</taxon>
        <taxon>Tracheophyta</taxon>
        <taxon>Spermatophyta</taxon>
        <taxon>Magnoliopsida</taxon>
        <taxon>Liliopsida</taxon>
        <taxon>Poales</taxon>
        <taxon>Poaceae</taxon>
        <taxon>PACMAD clade</taxon>
        <taxon>Chloridoideae</taxon>
        <taxon>Eragrostideae</taxon>
        <taxon>Eragrostidinae</taxon>
        <taxon>Eragrostis</taxon>
    </lineage>
</organism>
<accession>A0A5J9VJM1</accession>
<dbReference type="PANTHER" id="PTHR47926:SF460">
    <property type="entry name" value="OS01G0815900 PROTEIN"/>
    <property type="match status" value="1"/>
</dbReference>
<dbReference type="PROSITE" id="PS51375">
    <property type="entry name" value="PPR"/>
    <property type="match status" value="8"/>
</dbReference>
<dbReference type="InterPro" id="IPR011990">
    <property type="entry name" value="TPR-like_helical_dom_sf"/>
</dbReference>
<dbReference type="FunFam" id="1.25.40.10:FF:000212">
    <property type="entry name" value="Pentatricopeptide repeat-containing protein At2g03380, mitochondrial"/>
    <property type="match status" value="1"/>
</dbReference>
<feature type="repeat" description="PPR" evidence="4">
    <location>
        <begin position="292"/>
        <end position="326"/>
    </location>
</feature>
<dbReference type="GO" id="GO:0003723">
    <property type="term" value="F:RNA binding"/>
    <property type="evidence" value="ECO:0007669"/>
    <property type="project" value="InterPro"/>
</dbReference>
<dbReference type="PANTHER" id="PTHR47926">
    <property type="entry name" value="PENTATRICOPEPTIDE REPEAT-CONTAINING PROTEIN"/>
    <property type="match status" value="1"/>
</dbReference>
<dbReference type="GO" id="GO:0009451">
    <property type="term" value="P:RNA modification"/>
    <property type="evidence" value="ECO:0007669"/>
    <property type="project" value="InterPro"/>
</dbReference>
<dbReference type="FunFam" id="1.25.40.10:FF:000427">
    <property type="entry name" value="Pentatricopeptide repeat-containing protein chloroplastic"/>
    <property type="match status" value="1"/>
</dbReference>
<feature type="repeat" description="PPR" evidence="4">
    <location>
        <begin position="190"/>
        <end position="224"/>
    </location>
</feature>
<dbReference type="Pfam" id="PF13812">
    <property type="entry name" value="PPR_3"/>
    <property type="match status" value="3"/>
</dbReference>
<feature type="non-terminal residue" evidence="5">
    <location>
        <position position="1"/>
    </location>
</feature>
<dbReference type="Gramene" id="TVU36592">
    <property type="protein sequence ID" value="TVU36592"/>
    <property type="gene ID" value="EJB05_18530"/>
</dbReference>
<protein>
    <recommendedName>
        <fullName evidence="7">Pentacotripeptide-repeat region of PRORP domain-containing protein</fullName>
    </recommendedName>
</protein>
<keyword evidence="6" id="KW-1185">Reference proteome</keyword>
<dbReference type="FunFam" id="1.25.40.10:FF:000348">
    <property type="entry name" value="Pentatricopeptide repeat-containing protein chloroplastic"/>
    <property type="match status" value="2"/>
</dbReference>
<feature type="repeat" description="PPR" evidence="4">
    <location>
        <begin position="862"/>
        <end position="892"/>
    </location>
</feature>
<dbReference type="Proteomes" id="UP000324897">
    <property type="component" value="Unassembled WGS sequence"/>
</dbReference>
<feature type="repeat" description="PPR" evidence="4">
    <location>
        <begin position="893"/>
        <end position="927"/>
    </location>
</feature>
<evidence type="ECO:0000256" key="3">
    <source>
        <dbReference type="ARBA" id="ARBA00061659"/>
    </source>
</evidence>
<keyword evidence="2" id="KW-0809">Transit peptide</keyword>
<dbReference type="InterPro" id="IPR046960">
    <property type="entry name" value="PPR_At4g14850-like_plant"/>
</dbReference>
<dbReference type="Pfam" id="PF01535">
    <property type="entry name" value="PPR"/>
    <property type="match status" value="5"/>
</dbReference>
<dbReference type="FunFam" id="1.25.40.10:FF:001213">
    <property type="entry name" value="Pentatricopeptide repeat-containing protein, mitochondrial"/>
    <property type="match status" value="1"/>
</dbReference>
<evidence type="ECO:0008006" key="7">
    <source>
        <dbReference type="Google" id="ProtNLM"/>
    </source>
</evidence>
<feature type="repeat" description="PPR" evidence="4">
    <location>
        <begin position="730"/>
        <end position="764"/>
    </location>
</feature>
<evidence type="ECO:0000256" key="4">
    <source>
        <dbReference type="PROSITE-ProRule" id="PRU00708"/>
    </source>
</evidence>
<feature type="repeat" description="PPR" evidence="4">
    <location>
        <begin position="792"/>
        <end position="826"/>
    </location>
</feature>
<dbReference type="OrthoDB" id="185373at2759"/>
<gene>
    <name evidence="5" type="ORF">EJB05_18530</name>
</gene>
<keyword evidence="1" id="KW-0677">Repeat</keyword>
<evidence type="ECO:0000313" key="5">
    <source>
        <dbReference type="EMBL" id="TVU36592.1"/>
    </source>
</evidence>
<comment type="caution">
    <text evidence="5">The sequence shown here is derived from an EMBL/GenBank/DDBJ whole genome shotgun (WGS) entry which is preliminary data.</text>
</comment>
<evidence type="ECO:0000256" key="1">
    <source>
        <dbReference type="ARBA" id="ARBA00022737"/>
    </source>
</evidence>
<dbReference type="Pfam" id="PF13041">
    <property type="entry name" value="PPR_2"/>
    <property type="match status" value="3"/>
</dbReference>
<comment type="similarity">
    <text evidence="3">Belongs to the PPR family. PCMP-E subfamily.</text>
</comment>
<dbReference type="Gene3D" id="1.25.40.10">
    <property type="entry name" value="Tetratricopeptide repeat domain"/>
    <property type="match status" value="7"/>
</dbReference>
<feature type="repeat" description="PPR" evidence="4">
    <location>
        <begin position="159"/>
        <end position="189"/>
    </location>
</feature>
<dbReference type="EMBL" id="RWGY01000009">
    <property type="protein sequence ID" value="TVU36592.1"/>
    <property type="molecule type" value="Genomic_DNA"/>
</dbReference>
<dbReference type="InterPro" id="IPR046848">
    <property type="entry name" value="E_motif"/>
</dbReference>
<dbReference type="NCBIfam" id="TIGR00756">
    <property type="entry name" value="PPR"/>
    <property type="match status" value="8"/>
</dbReference>
<dbReference type="AlphaFoldDB" id="A0A5J9VJM1"/>
<proteinExistence type="inferred from homology"/>
<feature type="repeat" description="PPR" evidence="4">
    <location>
        <begin position="660"/>
        <end position="694"/>
    </location>
</feature>
<dbReference type="Pfam" id="PF20431">
    <property type="entry name" value="E_motif"/>
    <property type="match status" value="2"/>
</dbReference>
<reference evidence="5 6" key="1">
    <citation type="journal article" date="2019" name="Sci. Rep.">
        <title>A high-quality genome of Eragrostis curvula grass provides insights into Poaceae evolution and supports new strategies to enhance forage quality.</title>
        <authorList>
            <person name="Carballo J."/>
            <person name="Santos B.A.C.M."/>
            <person name="Zappacosta D."/>
            <person name="Garbus I."/>
            <person name="Selva J.P."/>
            <person name="Gallo C.A."/>
            <person name="Diaz A."/>
            <person name="Albertini E."/>
            <person name="Caccamo M."/>
            <person name="Echenique V."/>
        </authorList>
    </citation>
    <scope>NUCLEOTIDE SEQUENCE [LARGE SCALE GENOMIC DNA]</scope>
    <source>
        <strain evidence="6">cv. Victoria</strain>
        <tissue evidence="5">Leaf</tissue>
    </source>
</reference>
<name>A0A5J9VJM1_9POAL</name>
<dbReference type="InterPro" id="IPR002885">
    <property type="entry name" value="PPR_rpt"/>
</dbReference>
<evidence type="ECO:0000313" key="6">
    <source>
        <dbReference type="Proteomes" id="UP000324897"/>
    </source>
</evidence>
<sequence>MRWFSPSHGFLAQRSPPFRPGTSPDLHSLVAILLRHQDRRRQLLQIHAQLVAHQVFDQSPAPWRALLKAYSHGPYPQEALHLFRQARWHLADDTFAFAFALKACSGLGWPRAGVQLHGLAVKKGFEFHAYVHTALANVYVVCGRLVEARNAFDEMPVKNVVSWNVMITGFAAWGEVEHARLLFEQMPCRNVVSWTGLIDGYTRACLYGEAVALFCHMMAAGISPSEITVLALVPAISNLGGILMGEMLHGYCEKKGLVADARVGNSLIDLYAKVGSIQNSLKVFHEMLDRRNLVSWTSIISGFAMHGMSFEAVELFADMRRAGIRPNRITFLSVINACSHGGLVEQGLEFFRSMVYEYNMNPEVKHFGCIIDMLGRAGRLCESEQLIKGLPMEVNAVVWRILLGCCSKYGEVEMGERAIKKILELERESGGDFAVLSNMLNELGRFSDAEHARKLVDERKAVKLPGLAFVVSPFLHPVKKHKCHVLASLLSNRLKLHGTVPFSLNTAMMEAIKRLHAHLIVSGLQNCQHAMSKVLRSYALLQPDLAFAYKVIEQIGAPRTFLWSTILRELVLNDAPEDAIAFYKKAYGQGVEPDNLTFPFVLKACARICAMKEGEQMHNHAMKLGFLVDIYVSNSLINLYAACGDLFRARYVFDEMLVKDVVSWNSLICGYSQRNRPKEVLMLFKVMQNEGIKADKVTMVKVVSACSRLGDWGLADSMVRCIEEHGIGVDVYLGNTLIDYYGRSRQLQSAEKVFSHMKDKNIVTLNTMITTYAKDGGLVSARKIFDQIPNKDLISWSSMICGYSQTGHFSEALEIFRQMQRAKMKPDAVVIASVLSACAHLGVLDLGKWIHDYVKRNNIKADVIMENSLIDMYAKCGSAKDALQVFKGMKEKDTLSCNSIIMGLANNGFEDDALNIFHAMLAEGFKPNEVTFLGVLVACANRNLVQEGLDHFESMKSVHNLEPEMKHYGCVVHLLGRAGQLEKALRFVMDMPIAPDPVVWRILLGACKTHGDVPVAEEVTKRLNDLEPGNSGNYTLLSNTDASADRWSDAMNVSRWNYTLLSNTYASAGY</sequence>
<evidence type="ECO:0000256" key="2">
    <source>
        <dbReference type="ARBA" id="ARBA00022946"/>
    </source>
</evidence>